<dbReference type="Proteomes" id="UP001247620">
    <property type="component" value="Unassembled WGS sequence"/>
</dbReference>
<comment type="similarity">
    <text evidence="1">Belongs to the manganese catalase family.</text>
</comment>
<evidence type="ECO:0000313" key="4">
    <source>
        <dbReference type="Proteomes" id="UP001247620"/>
    </source>
</evidence>
<dbReference type="CDD" id="cd01051">
    <property type="entry name" value="Mn_catalase"/>
    <property type="match status" value="1"/>
</dbReference>
<dbReference type="RefSeq" id="WP_310099478.1">
    <property type="nucleotide sequence ID" value="NZ_JAVDUU010000004.1"/>
</dbReference>
<dbReference type="EMBL" id="JAVDUU010000004">
    <property type="protein sequence ID" value="MDR6944073.1"/>
    <property type="molecule type" value="Genomic_DNA"/>
</dbReference>
<dbReference type="Gene3D" id="1.20.1260.10">
    <property type="match status" value="1"/>
</dbReference>
<comment type="caution">
    <text evidence="3">The sequence shown here is derived from an EMBL/GenBank/DDBJ whole genome shotgun (WGS) entry which is preliminary data.</text>
</comment>
<sequence length="329" mass="36948">MDMLLAILFITINKSTIMFHHVKDLQFNARVSHPDPRFANLLLEQFGGENGELAAAMQYFTQAYAAKMPYPDKYDMLMDVATEEFSHLEIVGATIQMLLKGVNGELKAAADKSEIMQVMNGKAAKENIIHEALANPQFLVLSAGGPRLTNSQGIPWCSSYIHSNGDLTVDLRSNLASESRAKIVYEYLMQFTDDPYVKDTLSFLMTREVAHYKMFEAALQTITPNFPPGTLAADPRFTRQAFNMSDGKTVRGPWNEGEMPDMGQEWEYVEEPVSYVRETKGMSVQDTVLDKELAKTEKLNQQMGELKSTEVKSAEPKGVAQWSTYETEV</sequence>
<dbReference type="InterPro" id="IPR039377">
    <property type="entry name" value="Mn_catalase_dom"/>
</dbReference>
<dbReference type="InterPro" id="IPR007760">
    <property type="entry name" value="Mn_catalase"/>
</dbReference>
<feature type="region of interest" description="Disordered" evidence="2">
    <location>
        <begin position="305"/>
        <end position="329"/>
    </location>
</feature>
<evidence type="ECO:0000256" key="2">
    <source>
        <dbReference type="SAM" id="MobiDB-lite"/>
    </source>
</evidence>
<dbReference type="InterPro" id="IPR009078">
    <property type="entry name" value="Ferritin-like_SF"/>
</dbReference>
<protein>
    <submittedName>
        <fullName evidence="3">Mn-containing catalase</fullName>
    </submittedName>
</protein>
<keyword evidence="4" id="KW-1185">Reference proteome</keyword>
<dbReference type="InterPro" id="IPR012347">
    <property type="entry name" value="Ferritin-like"/>
</dbReference>
<accession>A0ABU1TFA3</accession>
<name>A0ABU1TFA3_9SPHI</name>
<proteinExistence type="inferred from homology"/>
<dbReference type="Pfam" id="PF05067">
    <property type="entry name" value="Mn_catalase"/>
    <property type="match status" value="1"/>
</dbReference>
<evidence type="ECO:0000313" key="3">
    <source>
        <dbReference type="EMBL" id="MDR6944073.1"/>
    </source>
</evidence>
<gene>
    <name evidence="3" type="ORF">J2W55_003933</name>
</gene>
<reference evidence="3 4" key="1">
    <citation type="submission" date="2023-07" db="EMBL/GenBank/DDBJ databases">
        <title>Sorghum-associated microbial communities from plants grown in Nebraska, USA.</title>
        <authorList>
            <person name="Schachtman D."/>
        </authorList>
    </citation>
    <scope>NUCLEOTIDE SEQUENCE [LARGE SCALE GENOMIC DNA]</scope>
    <source>
        <strain evidence="3 4">3262</strain>
    </source>
</reference>
<dbReference type="SUPFAM" id="SSF47240">
    <property type="entry name" value="Ferritin-like"/>
    <property type="match status" value="1"/>
</dbReference>
<organism evidence="3 4">
    <name type="scientific">Mucilaginibacter pocheonensis</name>
    <dbReference type="NCBI Taxonomy" id="398050"/>
    <lineage>
        <taxon>Bacteria</taxon>
        <taxon>Pseudomonadati</taxon>
        <taxon>Bacteroidota</taxon>
        <taxon>Sphingobacteriia</taxon>
        <taxon>Sphingobacteriales</taxon>
        <taxon>Sphingobacteriaceae</taxon>
        <taxon>Mucilaginibacter</taxon>
    </lineage>
</organism>
<evidence type="ECO:0000256" key="1">
    <source>
        <dbReference type="ARBA" id="ARBA00007644"/>
    </source>
</evidence>